<evidence type="ECO:0000313" key="3">
    <source>
        <dbReference type="EMBL" id="PLN83418.1"/>
    </source>
</evidence>
<keyword evidence="1" id="KW-0175">Coiled coil</keyword>
<dbReference type="PANTHER" id="PTHR42041">
    <property type="entry name" value="DNA ENDONUCLEASE ACTIVATOR CTP1 C-TERMINAL DOMAIN-CONTAINING PROTEIN"/>
    <property type="match status" value="1"/>
</dbReference>
<feature type="compositionally biased region" description="Low complexity" evidence="2">
    <location>
        <begin position="1"/>
        <end position="28"/>
    </location>
</feature>
<feature type="compositionally biased region" description="Acidic residues" evidence="2">
    <location>
        <begin position="474"/>
        <end position="484"/>
    </location>
</feature>
<name>A0A2J5I0X7_9EURO</name>
<protein>
    <submittedName>
        <fullName evidence="3">Uncharacterized protein</fullName>
    </submittedName>
</protein>
<proteinExistence type="predicted"/>
<gene>
    <name evidence="3" type="ORF">BDW42DRAFT_164837</name>
</gene>
<feature type="region of interest" description="Disordered" evidence="2">
    <location>
        <begin position="450"/>
        <end position="573"/>
    </location>
</feature>
<feature type="coiled-coil region" evidence="1">
    <location>
        <begin position="95"/>
        <end position="231"/>
    </location>
</feature>
<feature type="compositionally biased region" description="Polar residues" evidence="2">
    <location>
        <begin position="389"/>
        <end position="424"/>
    </location>
</feature>
<dbReference type="OrthoDB" id="4495335at2759"/>
<feature type="region of interest" description="Disordered" evidence="2">
    <location>
        <begin position="601"/>
        <end position="673"/>
    </location>
</feature>
<dbReference type="AlphaFoldDB" id="A0A2J5I0X7"/>
<feature type="compositionally biased region" description="Low complexity" evidence="2">
    <location>
        <begin position="604"/>
        <end position="624"/>
    </location>
</feature>
<dbReference type="Proteomes" id="UP000235023">
    <property type="component" value="Unassembled WGS sequence"/>
</dbReference>
<feature type="region of interest" description="Disordered" evidence="2">
    <location>
        <begin position="365"/>
        <end position="431"/>
    </location>
</feature>
<keyword evidence="4" id="KW-1185">Reference proteome</keyword>
<sequence>MDSPSSARSSPTKSPSKSPSKALNPLSPERMNQQPGSGSPIYPELRNTQRKSRGMSDVQAKVAYLNGLSRTGSPAGAAQTSAANTAALQRAILGREEAESSLAHVSSQLTEAQSRERRISERLESLLEELHTTKERQAHERSIFEKEIRKARKEAFRAGSTLVKTQEELKHAKTESRVLRDELHHERSAKEQARQEAFERAYTLAGLTEELETLKERLRSAETNNHSESLQAQAHEMHQNNAGRMSLAEGDLAMFATPTQRRPKRPADGPAASPLTNQSHDTVDATPTPPKRPRLSDITAVKEDQDIFLYDARSEMVNQLESALQMEQRLRSDAEDMIEFLKLECHFKRCTCRLLEHAEKEARIAQSIENSNTPHISETIEDSKETPRPSKNSSSRLPEEGQSQLFDRGSSPNRTPKNLSNTNAARVPKPNPQQLIELTQEFNEHRMLAEAKNTSRSSTPDEIVEEPEPAQIDEQSDDDDEPEEPLITFSPETGTFHTIPSPVRLAAAAQEQRLPGSPLAKVQNARQDSPPEIFQTEASPPGSPTPAVIDVPFDPVPPHLNSSQHGESQHNIRKIPLRLEEPPAQMPIDRENALAQIKARRSRTNLNNSNFNSSNSNNMPRSVSASESTFRSGGMGITPIRGARRIPGVQNSDPREDIRRRRDMSAPIRMHHK</sequence>
<feature type="region of interest" description="Disordered" evidence="2">
    <location>
        <begin position="1"/>
        <end position="58"/>
    </location>
</feature>
<accession>A0A2J5I0X7</accession>
<feature type="compositionally biased region" description="Polar residues" evidence="2">
    <location>
        <begin position="367"/>
        <end position="376"/>
    </location>
</feature>
<feature type="region of interest" description="Disordered" evidence="2">
    <location>
        <begin position="258"/>
        <end position="295"/>
    </location>
</feature>
<evidence type="ECO:0000256" key="1">
    <source>
        <dbReference type="SAM" id="Coils"/>
    </source>
</evidence>
<organism evidence="3 4">
    <name type="scientific">Aspergillus taichungensis</name>
    <dbReference type="NCBI Taxonomy" id="482145"/>
    <lineage>
        <taxon>Eukaryota</taxon>
        <taxon>Fungi</taxon>
        <taxon>Dikarya</taxon>
        <taxon>Ascomycota</taxon>
        <taxon>Pezizomycotina</taxon>
        <taxon>Eurotiomycetes</taxon>
        <taxon>Eurotiomycetidae</taxon>
        <taxon>Eurotiales</taxon>
        <taxon>Aspergillaceae</taxon>
        <taxon>Aspergillus</taxon>
        <taxon>Aspergillus subgen. Circumdati</taxon>
    </lineage>
</organism>
<evidence type="ECO:0000313" key="4">
    <source>
        <dbReference type="Proteomes" id="UP000235023"/>
    </source>
</evidence>
<evidence type="ECO:0000256" key="2">
    <source>
        <dbReference type="SAM" id="MobiDB-lite"/>
    </source>
</evidence>
<dbReference type="PANTHER" id="PTHR42041:SF1">
    <property type="entry name" value="DNA ENDONUCLEASE ACTIVATOR CTP1 C-TERMINAL DOMAIN-CONTAINING PROTEIN"/>
    <property type="match status" value="1"/>
</dbReference>
<reference evidence="4" key="1">
    <citation type="submission" date="2017-12" db="EMBL/GenBank/DDBJ databases">
        <authorList>
            <consortium name="DOE Joint Genome Institute"/>
            <person name="Mondo S.J."/>
            <person name="Kjaerbolling I."/>
            <person name="Vesth T.C."/>
            <person name="Frisvad J.C."/>
            <person name="Nybo J.L."/>
            <person name="Theobald S."/>
            <person name="Kuo A."/>
            <person name="Bowyer P."/>
            <person name="Matsuda Y."/>
            <person name="Lyhne E.K."/>
            <person name="Kogle M.E."/>
            <person name="Clum A."/>
            <person name="Lipzen A."/>
            <person name="Salamov A."/>
            <person name="Ngan C.Y."/>
            <person name="Daum C."/>
            <person name="Chiniquy J."/>
            <person name="Barry K."/>
            <person name="LaButti K."/>
            <person name="Haridas S."/>
            <person name="Simmons B.A."/>
            <person name="Magnuson J.K."/>
            <person name="Mortensen U.H."/>
            <person name="Larsen T.O."/>
            <person name="Grigoriev I.V."/>
            <person name="Baker S.E."/>
            <person name="Andersen M.R."/>
            <person name="Nordberg H.P."/>
            <person name="Cantor M.N."/>
            <person name="Hua S.X."/>
        </authorList>
    </citation>
    <scope>NUCLEOTIDE SEQUENCE [LARGE SCALE GENOMIC DNA]</scope>
    <source>
        <strain evidence="4">IBT 19404</strain>
    </source>
</reference>
<dbReference type="EMBL" id="KZ559519">
    <property type="protein sequence ID" value="PLN83418.1"/>
    <property type="molecule type" value="Genomic_DNA"/>
</dbReference>
<feature type="coiled-coil region" evidence="1">
    <location>
        <begin position="317"/>
        <end position="344"/>
    </location>
</feature>
<feature type="compositionally biased region" description="Basic and acidic residues" evidence="2">
    <location>
        <begin position="653"/>
        <end position="664"/>
    </location>
</feature>